<dbReference type="EMBL" id="JAUYZG010000002">
    <property type="protein sequence ID" value="KAK2914424.1"/>
    <property type="molecule type" value="Genomic_DNA"/>
</dbReference>
<name>A0AA88TYA1_9TELE</name>
<evidence type="ECO:0000313" key="1">
    <source>
        <dbReference type="EMBL" id="KAK2914424.1"/>
    </source>
</evidence>
<reference evidence="1" key="1">
    <citation type="submission" date="2023-08" db="EMBL/GenBank/DDBJ databases">
        <title>Chromosome-level Genome Assembly of mud carp (Cirrhinus molitorella).</title>
        <authorList>
            <person name="Liu H."/>
        </authorList>
    </citation>
    <scope>NUCLEOTIDE SEQUENCE</scope>
    <source>
        <strain evidence="1">Prfri</strain>
        <tissue evidence="1">Muscle</tissue>
    </source>
</reference>
<dbReference type="AlphaFoldDB" id="A0AA88TYA1"/>
<accession>A0AA88TYA1</accession>
<keyword evidence="2" id="KW-1185">Reference proteome</keyword>
<proteinExistence type="predicted"/>
<gene>
    <name evidence="1" type="ORF">Q8A67_002823</name>
</gene>
<dbReference type="InterPro" id="IPR011029">
    <property type="entry name" value="DEATH-like_dom_sf"/>
</dbReference>
<comment type="caution">
    <text evidence="1">The sequence shown here is derived from an EMBL/GenBank/DDBJ whole genome shotgun (WGS) entry which is preliminary data.</text>
</comment>
<organism evidence="1 2">
    <name type="scientific">Cirrhinus molitorella</name>
    <name type="common">mud carp</name>
    <dbReference type="NCBI Taxonomy" id="172907"/>
    <lineage>
        <taxon>Eukaryota</taxon>
        <taxon>Metazoa</taxon>
        <taxon>Chordata</taxon>
        <taxon>Craniata</taxon>
        <taxon>Vertebrata</taxon>
        <taxon>Euteleostomi</taxon>
        <taxon>Actinopterygii</taxon>
        <taxon>Neopterygii</taxon>
        <taxon>Teleostei</taxon>
        <taxon>Ostariophysi</taxon>
        <taxon>Cypriniformes</taxon>
        <taxon>Cyprinidae</taxon>
        <taxon>Labeoninae</taxon>
        <taxon>Labeonini</taxon>
        <taxon>Cirrhinus</taxon>
    </lineage>
</organism>
<evidence type="ECO:0000313" key="2">
    <source>
        <dbReference type="Proteomes" id="UP001187343"/>
    </source>
</evidence>
<dbReference type="Proteomes" id="UP001187343">
    <property type="component" value="Unassembled WGS sequence"/>
</dbReference>
<dbReference type="Gene3D" id="1.10.533.10">
    <property type="entry name" value="Death Domain, Fas"/>
    <property type="match status" value="1"/>
</dbReference>
<protein>
    <submittedName>
        <fullName evidence="1">Uncharacterized protein</fullName>
    </submittedName>
</protein>
<sequence length="123" mass="14465">MIPLWCLAFNYLAHFPGEVDTLPNTHNARKSNYRPYTKLSNMTVHEILLQCLDELDSGEMDLFKWHLTQGINNFKIPKSQLEKKPRSWVILWIHCSPNTLRLVQHKRDTNLFTDALWRSTGQS</sequence>